<gene>
    <name evidence="1" type="ORF">RHMOL_Rhmol02G0229600</name>
</gene>
<sequence length="170" mass="18886">MTGNESLFAKLEKYNGGLVTFGDGNMDKIVGQDTIKAPRIPPLDNVLFVEGLKANLLSIGQFCANMHEVNFSKNNCSIVDASSVCVVKGVRSSDNCYCIELASSNVSHAVQHSRTKHDINHLFIRDLVKDGVMTLEFVTTHEQKIDIFTKPLDSLRFDYLKKSIGLVFMD</sequence>
<reference evidence="1" key="1">
    <citation type="submission" date="2022-02" db="EMBL/GenBank/DDBJ databases">
        <title>Plant Genome Project.</title>
        <authorList>
            <person name="Zhang R.-G."/>
        </authorList>
    </citation>
    <scope>NUCLEOTIDE SEQUENCE</scope>
    <source>
        <strain evidence="1">AT1</strain>
    </source>
</reference>
<comment type="caution">
    <text evidence="1">The sequence shown here is derived from an EMBL/GenBank/DDBJ whole genome shotgun (WGS) entry which is preliminary data.</text>
</comment>
<organism evidence="1 2">
    <name type="scientific">Rhododendron molle</name>
    <name type="common">Chinese azalea</name>
    <name type="synonym">Azalea mollis</name>
    <dbReference type="NCBI Taxonomy" id="49168"/>
    <lineage>
        <taxon>Eukaryota</taxon>
        <taxon>Viridiplantae</taxon>
        <taxon>Streptophyta</taxon>
        <taxon>Embryophyta</taxon>
        <taxon>Tracheophyta</taxon>
        <taxon>Spermatophyta</taxon>
        <taxon>Magnoliopsida</taxon>
        <taxon>eudicotyledons</taxon>
        <taxon>Gunneridae</taxon>
        <taxon>Pentapetalae</taxon>
        <taxon>asterids</taxon>
        <taxon>Ericales</taxon>
        <taxon>Ericaceae</taxon>
        <taxon>Ericoideae</taxon>
        <taxon>Rhodoreae</taxon>
        <taxon>Rhododendron</taxon>
    </lineage>
</organism>
<accession>A0ACC0PTK7</accession>
<dbReference type="EMBL" id="CM046389">
    <property type="protein sequence ID" value="KAI8568815.1"/>
    <property type="molecule type" value="Genomic_DNA"/>
</dbReference>
<evidence type="ECO:0000313" key="2">
    <source>
        <dbReference type="Proteomes" id="UP001062846"/>
    </source>
</evidence>
<protein>
    <submittedName>
        <fullName evidence="1">Uncharacterized protein</fullName>
    </submittedName>
</protein>
<proteinExistence type="predicted"/>
<keyword evidence="2" id="KW-1185">Reference proteome</keyword>
<dbReference type="Proteomes" id="UP001062846">
    <property type="component" value="Chromosome 2"/>
</dbReference>
<evidence type="ECO:0000313" key="1">
    <source>
        <dbReference type="EMBL" id="KAI8568815.1"/>
    </source>
</evidence>
<name>A0ACC0PTK7_RHOML</name>